<dbReference type="Proteomes" id="UP000198460">
    <property type="component" value="Unassembled WGS sequence"/>
</dbReference>
<dbReference type="GO" id="GO:0016747">
    <property type="term" value="F:acyltransferase activity, transferring groups other than amino-acyl groups"/>
    <property type="evidence" value="ECO:0007669"/>
    <property type="project" value="InterPro"/>
</dbReference>
<organism evidence="4 5">
    <name type="scientific">Burkholderia singularis</name>
    <dbReference type="NCBI Taxonomy" id="1503053"/>
    <lineage>
        <taxon>Bacteria</taxon>
        <taxon>Pseudomonadati</taxon>
        <taxon>Pseudomonadota</taxon>
        <taxon>Betaproteobacteria</taxon>
        <taxon>Burkholderiales</taxon>
        <taxon>Burkholderiaceae</taxon>
        <taxon>Burkholderia</taxon>
        <taxon>pseudomallei group</taxon>
    </lineage>
</organism>
<evidence type="ECO:0000256" key="1">
    <source>
        <dbReference type="ARBA" id="ARBA00022679"/>
    </source>
</evidence>
<dbReference type="InterPro" id="IPR000182">
    <property type="entry name" value="GNAT_dom"/>
</dbReference>
<dbReference type="AlphaFoldDB" id="A0A238H403"/>
<dbReference type="PANTHER" id="PTHR43877">
    <property type="entry name" value="AMINOALKYLPHOSPHONATE N-ACETYLTRANSFERASE-RELATED-RELATED"/>
    <property type="match status" value="1"/>
</dbReference>
<feature type="domain" description="N-acetyltransferase" evidence="3">
    <location>
        <begin position="76"/>
        <end position="225"/>
    </location>
</feature>
<evidence type="ECO:0000313" key="5">
    <source>
        <dbReference type="Proteomes" id="UP000198460"/>
    </source>
</evidence>
<dbReference type="CDD" id="cd04301">
    <property type="entry name" value="NAT_SF"/>
    <property type="match status" value="1"/>
</dbReference>
<evidence type="ECO:0000256" key="2">
    <source>
        <dbReference type="ARBA" id="ARBA00023315"/>
    </source>
</evidence>
<name>A0A238H403_9BURK</name>
<keyword evidence="1 4" id="KW-0808">Transferase</keyword>
<accession>A0A238H403</accession>
<protein>
    <submittedName>
        <fullName evidence="4">GCN5-related N-acetyltransferase</fullName>
    </submittedName>
</protein>
<dbReference type="Gene3D" id="3.40.630.30">
    <property type="match status" value="1"/>
</dbReference>
<reference evidence="4 5" key="1">
    <citation type="submission" date="2017-04" db="EMBL/GenBank/DDBJ databases">
        <authorList>
            <person name="Afonso C.L."/>
            <person name="Miller P.J."/>
            <person name="Scott M.A."/>
            <person name="Spackman E."/>
            <person name="Goraichik I."/>
            <person name="Dimitrov K.M."/>
            <person name="Suarez D.L."/>
            <person name="Swayne D.E."/>
        </authorList>
    </citation>
    <scope>NUCLEOTIDE SEQUENCE [LARGE SCALE GENOMIC DNA]</scope>
    <source>
        <strain evidence="4">LMG 28154</strain>
    </source>
</reference>
<dbReference type="EMBL" id="FXAN01000049">
    <property type="protein sequence ID" value="SMG00024.1"/>
    <property type="molecule type" value="Genomic_DNA"/>
</dbReference>
<evidence type="ECO:0000313" key="4">
    <source>
        <dbReference type="EMBL" id="SMG00024.1"/>
    </source>
</evidence>
<evidence type="ECO:0000259" key="3">
    <source>
        <dbReference type="PROSITE" id="PS51186"/>
    </source>
</evidence>
<dbReference type="Pfam" id="PF00583">
    <property type="entry name" value="Acetyltransf_1"/>
    <property type="match status" value="1"/>
</dbReference>
<proteinExistence type="predicted"/>
<dbReference type="PROSITE" id="PS51186">
    <property type="entry name" value="GNAT"/>
    <property type="match status" value="1"/>
</dbReference>
<dbReference type="SUPFAM" id="SSF55729">
    <property type="entry name" value="Acyl-CoA N-acyltransferases (Nat)"/>
    <property type="match status" value="1"/>
</dbReference>
<gene>
    <name evidence="4" type="ORF">BSIN_3216</name>
</gene>
<keyword evidence="2" id="KW-0012">Acyltransferase</keyword>
<dbReference type="InterPro" id="IPR050832">
    <property type="entry name" value="Bact_Acetyltransf"/>
</dbReference>
<dbReference type="InterPro" id="IPR016181">
    <property type="entry name" value="Acyl_CoA_acyltransferase"/>
</dbReference>
<sequence>MLGPGEPAATNNAAAKIARLDNGTSNSPVASCNDIPRRKVDYIDADAKPLVLFQFSPVTGYDPEARSIPPRTSPPILIRAARADEASTMADLESAAAQRFNDIGMPHIASSPPTDLADLRARISEGRALVALDGGRIAGFAIYRMLDAARLYLEELDVAPEHAGRRIGVALIDAVVARAREAGAGQVVLSTFRHVPWNAPYYRRLGFVDLDGHTLDATLAAVRAAHVAHGLDESQRVFMSRALGDGRR</sequence>